<feature type="compositionally biased region" description="Basic and acidic residues" evidence="1">
    <location>
        <begin position="564"/>
        <end position="574"/>
    </location>
</feature>
<dbReference type="VEuPathDB" id="FungiDB:ASPZODRAFT_1228622"/>
<evidence type="ECO:0000313" key="2">
    <source>
        <dbReference type="EMBL" id="OJJ43142.1"/>
    </source>
</evidence>
<dbReference type="AlphaFoldDB" id="A0A1L9S7K4"/>
<feature type="compositionally biased region" description="Low complexity" evidence="1">
    <location>
        <begin position="191"/>
        <end position="203"/>
    </location>
</feature>
<feature type="compositionally biased region" description="Pro residues" evidence="1">
    <location>
        <begin position="515"/>
        <end position="527"/>
    </location>
</feature>
<feature type="compositionally biased region" description="Pro residues" evidence="1">
    <location>
        <begin position="467"/>
        <end position="478"/>
    </location>
</feature>
<feature type="compositionally biased region" description="Low complexity" evidence="1">
    <location>
        <begin position="366"/>
        <end position="376"/>
    </location>
</feature>
<feature type="compositionally biased region" description="Basic and acidic residues" evidence="1">
    <location>
        <begin position="587"/>
        <end position="609"/>
    </location>
</feature>
<feature type="compositionally biased region" description="Polar residues" evidence="1">
    <location>
        <begin position="991"/>
        <end position="1013"/>
    </location>
</feature>
<feature type="compositionally biased region" description="Low complexity" evidence="1">
    <location>
        <begin position="774"/>
        <end position="786"/>
    </location>
</feature>
<dbReference type="RefSeq" id="XP_022577652.1">
    <property type="nucleotide sequence ID" value="XM_022721330.1"/>
</dbReference>
<feature type="compositionally biased region" description="Polar residues" evidence="1">
    <location>
        <begin position="724"/>
        <end position="737"/>
    </location>
</feature>
<feature type="region of interest" description="Disordered" evidence="1">
    <location>
        <begin position="978"/>
        <end position="1015"/>
    </location>
</feature>
<gene>
    <name evidence="2" type="ORF">ASPZODRAFT_1228622</name>
</gene>
<dbReference type="OrthoDB" id="4188047at2759"/>
<organism evidence="2 3">
    <name type="scientific">Penicilliopsis zonata CBS 506.65</name>
    <dbReference type="NCBI Taxonomy" id="1073090"/>
    <lineage>
        <taxon>Eukaryota</taxon>
        <taxon>Fungi</taxon>
        <taxon>Dikarya</taxon>
        <taxon>Ascomycota</taxon>
        <taxon>Pezizomycotina</taxon>
        <taxon>Eurotiomycetes</taxon>
        <taxon>Eurotiomycetidae</taxon>
        <taxon>Eurotiales</taxon>
        <taxon>Aspergillaceae</taxon>
        <taxon>Penicilliopsis</taxon>
    </lineage>
</organism>
<feature type="region of interest" description="Disordered" evidence="1">
    <location>
        <begin position="151"/>
        <end position="204"/>
    </location>
</feature>
<keyword evidence="3" id="KW-1185">Reference proteome</keyword>
<dbReference type="GeneID" id="34607795"/>
<protein>
    <submittedName>
        <fullName evidence="2">Uncharacterized protein</fullName>
    </submittedName>
</protein>
<feature type="region of interest" description="Disordered" evidence="1">
    <location>
        <begin position="1"/>
        <end position="134"/>
    </location>
</feature>
<feature type="compositionally biased region" description="Polar residues" evidence="1">
    <location>
        <begin position="282"/>
        <end position="293"/>
    </location>
</feature>
<name>A0A1L9S7K4_9EURO</name>
<feature type="compositionally biased region" description="Basic and acidic residues" evidence="1">
    <location>
        <begin position="644"/>
        <end position="668"/>
    </location>
</feature>
<reference evidence="3" key="1">
    <citation type="journal article" date="2017" name="Genome Biol.">
        <title>Comparative genomics reveals high biological diversity and specific adaptations in the industrially and medically important fungal genus Aspergillus.</title>
        <authorList>
            <person name="de Vries R.P."/>
            <person name="Riley R."/>
            <person name="Wiebenga A."/>
            <person name="Aguilar-Osorio G."/>
            <person name="Amillis S."/>
            <person name="Uchima C.A."/>
            <person name="Anderluh G."/>
            <person name="Asadollahi M."/>
            <person name="Askin M."/>
            <person name="Barry K."/>
            <person name="Battaglia E."/>
            <person name="Bayram O."/>
            <person name="Benocci T."/>
            <person name="Braus-Stromeyer S.A."/>
            <person name="Caldana C."/>
            <person name="Canovas D."/>
            <person name="Cerqueira G.C."/>
            <person name="Chen F."/>
            <person name="Chen W."/>
            <person name="Choi C."/>
            <person name="Clum A."/>
            <person name="Dos Santos R.A."/>
            <person name="Damasio A.R."/>
            <person name="Diallinas G."/>
            <person name="Emri T."/>
            <person name="Fekete E."/>
            <person name="Flipphi M."/>
            <person name="Freyberg S."/>
            <person name="Gallo A."/>
            <person name="Gournas C."/>
            <person name="Habgood R."/>
            <person name="Hainaut M."/>
            <person name="Harispe M.L."/>
            <person name="Henrissat B."/>
            <person name="Hilden K.S."/>
            <person name="Hope R."/>
            <person name="Hossain A."/>
            <person name="Karabika E."/>
            <person name="Karaffa L."/>
            <person name="Karanyi Z."/>
            <person name="Krasevec N."/>
            <person name="Kuo A."/>
            <person name="Kusch H."/>
            <person name="LaButti K."/>
            <person name="Lagendijk E.L."/>
            <person name="Lapidus A."/>
            <person name="Levasseur A."/>
            <person name="Lindquist E."/>
            <person name="Lipzen A."/>
            <person name="Logrieco A.F."/>
            <person name="MacCabe A."/>
            <person name="Maekelae M.R."/>
            <person name="Malavazi I."/>
            <person name="Melin P."/>
            <person name="Meyer V."/>
            <person name="Mielnichuk N."/>
            <person name="Miskei M."/>
            <person name="Molnar A.P."/>
            <person name="Mule G."/>
            <person name="Ngan C.Y."/>
            <person name="Orejas M."/>
            <person name="Orosz E."/>
            <person name="Ouedraogo J.P."/>
            <person name="Overkamp K.M."/>
            <person name="Park H.-S."/>
            <person name="Perrone G."/>
            <person name="Piumi F."/>
            <person name="Punt P.J."/>
            <person name="Ram A.F."/>
            <person name="Ramon A."/>
            <person name="Rauscher S."/>
            <person name="Record E."/>
            <person name="Riano-Pachon D.M."/>
            <person name="Robert V."/>
            <person name="Roehrig J."/>
            <person name="Ruller R."/>
            <person name="Salamov A."/>
            <person name="Salih N.S."/>
            <person name="Samson R.A."/>
            <person name="Sandor E."/>
            <person name="Sanguinetti M."/>
            <person name="Schuetze T."/>
            <person name="Sepcic K."/>
            <person name="Shelest E."/>
            <person name="Sherlock G."/>
            <person name="Sophianopoulou V."/>
            <person name="Squina F.M."/>
            <person name="Sun H."/>
            <person name="Susca A."/>
            <person name="Todd R.B."/>
            <person name="Tsang A."/>
            <person name="Unkles S.E."/>
            <person name="van de Wiele N."/>
            <person name="van Rossen-Uffink D."/>
            <person name="Oliveira J.V."/>
            <person name="Vesth T.C."/>
            <person name="Visser J."/>
            <person name="Yu J.-H."/>
            <person name="Zhou M."/>
            <person name="Andersen M.R."/>
            <person name="Archer D.B."/>
            <person name="Baker S.E."/>
            <person name="Benoit I."/>
            <person name="Brakhage A.A."/>
            <person name="Braus G.H."/>
            <person name="Fischer R."/>
            <person name="Frisvad J.C."/>
            <person name="Goldman G.H."/>
            <person name="Houbraken J."/>
            <person name="Oakley B."/>
            <person name="Pocsi I."/>
            <person name="Scazzocchio C."/>
            <person name="Seiboth B."/>
            <person name="vanKuyk P.A."/>
            <person name="Wortman J."/>
            <person name="Dyer P.S."/>
            <person name="Grigoriev I.V."/>
        </authorList>
    </citation>
    <scope>NUCLEOTIDE SEQUENCE [LARGE SCALE GENOMIC DNA]</scope>
    <source>
        <strain evidence="3">CBS 506.65</strain>
    </source>
</reference>
<feature type="compositionally biased region" description="Pro residues" evidence="1">
    <location>
        <begin position="327"/>
        <end position="339"/>
    </location>
</feature>
<feature type="compositionally biased region" description="Polar residues" evidence="1">
    <location>
        <begin position="698"/>
        <end position="714"/>
    </location>
</feature>
<sequence>MHHHHWRSLQENAAAPSPVVPTCRPAQHPPLAASPARRRRRSSMPPAAPYNQDLLPPIESAQKPFARLAGDVASPLPPSSSSSSSSSSPEASSQTSSQASWAGDMIKKRLRLLSQRGRKEESDSNPSSRYEDESRQLLALQREGFLPLASGKKSLKSLDSNSSRSKSRKDVEEIGLPWLDQHSNRKERRPVSSSNESKAVSVSLPQHEDVLAALDLGDFSSIVEAAVSLSSGYSDIVPPSYRPLTKDSNTDQLGPTPEADSQDPVRDNDPRQSEDFEAILTSILSASSVNPDNLESHRGNDPAASSTIPEEPSEPAESKGDTSQKPPAAPQPTPNPAPMPLKLFPDPLPPRDSSKIAWRTSSGGRPSASNPTARPSSPTPPVTSKPTSATPTEVVPERSSQAPPADDDSGSKPQPPGSTMSASSGFRPATAVAEKARANVPHDRGSQTKPNRRPVSFQIGTINGFPLPAPMRPLPSLPEPSSAPSAPLPLPPQGGHSTPTVPPPSLPQGGHSMPSNPPPSLPLPPLPQGGQPANFKKLDVRPSEQPLSTPAPHDGPRKNQPSRLRIEDKGDEATTPKSAAHLSEASILERTRKSRTERVRALRMKDISDSRIFLQEPESPPAAEYPPHIEESPVLPRVSFQGNRDARHARNHHSHQEADSLPESDRRSSRSIAPPETPQSHSSSGEAARLHGRGRSVSGRNFSVATNGSVTSSEAAAFAAPDSPGNNPVLRSSSMRSASVRYPHEQRRQRRQRSDSPSLPSSDDEASNIGVHVTSRLQLPSQPQQRRTSDRDGNTRSRHTKHRAPVSNGPGTQQAMPRSRKPVENPVAPLTPRNKRSNQSLEKPPPSSPSSSQHSQHSHRLHSAQVIRSLEARIAELERQNQALQAALFATLNVNVGSGSTSALLAATAPLAAGAPAFGASSSSLPMNMSMNNSSSSVDRYHQQQQQHHHHHQHQQQQQHHYQHESAPYNTRQLRREKLAQPSHQQHHYQRPSSWVGTDNSSMRNSYATTSSGIPDVKALEDMIEDLEMGWPSDGSRRSSLR</sequence>
<feature type="region of interest" description="Disordered" evidence="1">
    <location>
        <begin position="921"/>
        <end position="966"/>
    </location>
</feature>
<proteinExistence type="predicted"/>
<feature type="compositionally biased region" description="Basic and acidic residues" evidence="1">
    <location>
        <begin position="263"/>
        <end position="274"/>
    </location>
</feature>
<evidence type="ECO:0000256" key="1">
    <source>
        <dbReference type="SAM" id="MobiDB-lite"/>
    </source>
</evidence>
<dbReference type="Proteomes" id="UP000184188">
    <property type="component" value="Unassembled WGS sequence"/>
</dbReference>
<feature type="compositionally biased region" description="Low complexity" evidence="1">
    <location>
        <begin position="921"/>
        <end position="937"/>
    </location>
</feature>
<feature type="compositionally biased region" description="Basic and acidic residues" evidence="1">
    <location>
        <begin position="434"/>
        <end position="446"/>
    </location>
</feature>
<feature type="region of interest" description="Disordered" evidence="1">
    <location>
        <begin position="233"/>
        <end position="863"/>
    </location>
</feature>
<accession>A0A1L9S7K4</accession>
<feature type="compositionally biased region" description="Low complexity" evidence="1">
    <location>
        <begin position="79"/>
        <end position="102"/>
    </location>
</feature>
<evidence type="ECO:0000313" key="3">
    <source>
        <dbReference type="Proteomes" id="UP000184188"/>
    </source>
</evidence>
<dbReference type="EMBL" id="KV878354">
    <property type="protein sequence ID" value="OJJ43142.1"/>
    <property type="molecule type" value="Genomic_DNA"/>
</dbReference>